<organism evidence="1 2">
    <name type="scientific">Mytilus galloprovincialis</name>
    <name type="common">Mediterranean mussel</name>
    <dbReference type="NCBI Taxonomy" id="29158"/>
    <lineage>
        <taxon>Eukaryota</taxon>
        <taxon>Metazoa</taxon>
        <taxon>Spiralia</taxon>
        <taxon>Lophotrochozoa</taxon>
        <taxon>Mollusca</taxon>
        <taxon>Bivalvia</taxon>
        <taxon>Autobranchia</taxon>
        <taxon>Pteriomorphia</taxon>
        <taxon>Mytilida</taxon>
        <taxon>Mytiloidea</taxon>
        <taxon>Mytilidae</taxon>
        <taxon>Mytilinae</taxon>
        <taxon>Mytilus</taxon>
    </lineage>
</organism>
<reference evidence="1" key="1">
    <citation type="submission" date="2018-11" db="EMBL/GenBank/DDBJ databases">
        <authorList>
            <person name="Alioto T."/>
            <person name="Alioto T."/>
        </authorList>
    </citation>
    <scope>NUCLEOTIDE SEQUENCE</scope>
</reference>
<evidence type="ECO:0000313" key="1">
    <source>
        <dbReference type="EMBL" id="VDI76661.1"/>
    </source>
</evidence>
<dbReference type="EMBL" id="UYJE01009781">
    <property type="protein sequence ID" value="VDI76661.1"/>
    <property type="molecule type" value="Genomic_DNA"/>
</dbReference>
<dbReference type="AlphaFoldDB" id="A0A8B6HBA2"/>
<gene>
    <name evidence="1" type="ORF">MGAL_10B072905</name>
</gene>
<keyword evidence="2" id="KW-1185">Reference proteome</keyword>
<accession>A0A8B6HBA2</accession>
<comment type="caution">
    <text evidence="1">The sequence shown here is derived from an EMBL/GenBank/DDBJ whole genome shotgun (WGS) entry which is preliminary data.</text>
</comment>
<name>A0A8B6HBA2_MYTGA</name>
<proteinExistence type="predicted"/>
<evidence type="ECO:0000313" key="2">
    <source>
        <dbReference type="Proteomes" id="UP000596742"/>
    </source>
</evidence>
<dbReference type="OrthoDB" id="6204059at2759"/>
<protein>
    <submittedName>
        <fullName evidence="1">Uncharacterized protein</fullName>
    </submittedName>
</protein>
<sequence>MDRKKKAICSGHIGANTRLWTNFGDKRASSNIEIQEAKANLDVTEKLLKDIKDELVKASSIEDVVDEIQQTEYIFDLNSKFSQIKKLTQS</sequence>
<dbReference type="Proteomes" id="UP000596742">
    <property type="component" value="Unassembled WGS sequence"/>
</dbReference>